<dbReference type="VEuPathDB" id="FungiDB:RhiirFUN_007848"/>
<dbReference type="Proteomes" id="UP000684084">
    <property type="component" value="Unassembled WGS sequence"/>
</dbReference>
<evidence type="ECO:0000313" key="1">
    <source>
        <dbReference type="EMBL" id="CAB5379306.1"/>
    </source>
</evidence>
<dbReference type="OrthoDB" id="2380618at2759"/>
<evidence type="ECO:0000313" key="2">
    <source>
        <dbReference type="Proteomes" id="UP000684084"/>
    </source>
</evidence>
<sequence>MQTSFVKENENEESDDNMMYRWIQWLKNNADVDMMMEQRKVVSCRNGKFSELLRRKWFVQEHQLSNHNEVIHAYNYVGKEQAKRIADSHHPPRDQLAAVHHCGEKFLILQLKELLYFQKQKY</sequence>
<name>A0A916EDB2_9GLOM</name>
<comment type="caution">
    <text evidence="1">The sequence shown here is derived from an EMBL/GenBank/DDBJ whole genome shotgun (WGS) entry which is preliminary data.</text>
</comment>
<dbReference type="EMBL" id="CAGKOT010000040">
    <property type="protein sequence ID" value="CAB5379306.1"/>
    <property type="molecule type" value="Genomic_DNA"/>
</dbReference>
<proteinExistence type="predicted"/>
<protein>
    <submittedName>
        <fullName evidence="1">Uncharacterized protein</fullName>
    </submittedName>
</protein>
<gene>
    <name evidence="1" type="ORF">CHRIB12_LOCUS16568</name>
</gene>
<reference evidence="1" key="1">
    <citation type="submission" date="2020-05" db="EMBL/GenBank/DDBJ databases">
        <authorList>
            <person name="Rincon C."/>
            <person name="Sanders R I."/>
            <person name="Robbins C."/>
            <person name="Chaturvedi A."/>
        </authorList>
    </citation>
    <scope>NUCLEOTIDE SEQUENCE</scope>
    <source>
        <strain evidence="1">CHB12</strain>
    </source>
</reference>
<organism evidence="1 2">
    <name type="scientific">Rhizophagus irregularis</name>
    <dbReference type="NCBI Taxonomy" id="588596"/>
    <lineage>
        <taxon>Eukaryota</taxon>
        <taxon>Fungi</taxon>
        <taxon>Fungi incertae sedis</taxon>
        <taxon>Mucoromycota</taxon>
        <taxon>Glomeromycotina</taxon>
        <taxon>Glomeromycetes</taxon>
        <taxon>Glomerales</taxon>
        <taxon>Glomeraceae</taxon>
        <taxon>Rhizophagus</taxon>
    </lineage>
</organism>
<dbReference type="AlphaFoldDB" id="A0A916EDB2"/>
<accession>A0A916EDB2</accession>